<comment type="cofactor">
    <cofactor evidence="8">
        <name>Mg(2+)</name>
        <dbReference type="ChEBI" id="CHEBI:18420"/>
    </cofactor>
</comment>
<organism evidence="10 11">
    <name type="scientific">Aeromicrobium camelliae</name>
    <dbReference type="NCBI Taxonomy" id="1538144"/>
    <lineage>
        <taxon>Bacteria</taxon>
        <taxon>Bacillati</taxon>
        <taxon>Actinomycetota</taxon>
        <taxon>Actinomycetes</taxon>
        <taxon>Propionibacteriales</taxon>
        <taxon>Nocardioidaceae</taxon>
        <taxon>Aeromicrobium</taxon>
    </lineage>
</organism>
<dbReference type="GO" id="GO:0008897">
    <property type="term" value="F:holo-[acyl-carrier-protein] synthase activity"/>
    <property type="evidence" value="ECO:0007669"/>
    <property type="project" value="UniProtKB-UniRule"/>
</dbReference>
<dbReference type="GO" id="GO:0006633">
    <property type="term" value="P:fatty acid biosynthetic process"/>
    <property type="evidence" value="ECO:0007669"/>
    <property type="project" value="UniProtKB-UniRule"/>
</dbReference>
<evidence type="ECO:0000256" key="1">
    <source>
        <dbReference type="ARBA" id="ARBA00022516"/>
    </source>
</evidence>
<keyword evidence="7 8" id="KW-0275">Fatty acid biosynthesis</keyword>
<accession>A0A3N6WTI6</accession>
<dbReference type="Gene3D" id="3.90.470.20">
    <property type="entry name" value="4'-phosphopantetheinyl transferase domain"/>
    <property type="match status" value="1"/>
</dbReference>
<dbReference type="Proteomes" id="UP000275225">
    <property type="component" value="Unassembled WGS sequence"/>
</dbReference>
<comment type="subcellular location">
    <subcellularLocation>
        <location evidence="8">Cytoplasm</location>
    </subcellularLocation>
</comment>
<dbReference type="InterPro" id="IPR008278">
    <property type="entry name" value="4-PPantetheinyl_Trfase_dom"/>
</dbReference>
<comment type="function">
    <text evidence="8">Transfers the 4'-phosphopantetheine moiety from coenzyme A to a Ser of acyl-carrier-protein.</text>
</comment>
<dbReference type="AlphaFoldDB" id="A0A3N6WTI6"/>
<dbReference type="Pfam" id="PF01648">
    <property type="entry name" value="ACPS"/>
    <property type="match status" value="1"/>
</dbReference>
<keyword evidence="2 8" id="KW-0808">Transferase</keyword>
<reference evidence="10 11" key="1">
    <citation type="submission" date="2018-11" db="EMBL/GenBank/DDBJ databases">
        <authorList>
            <person name="Li F."/>
        </authorList>
    </citation>
    <scope>NUCLEOTIDE SEQUENCE [LARGE SCALE GENOMIC DNA]</scope>
    <source>
        <strain evidence="10 11">YS17T</strain>
    </source>
</reference>
<dbReference type="InterPro" id="IPR002582">
    <property type="entry name" value="ACPS"/>
</dbReference>
<evidence type="ECO:0000256" key="6">
    <source>
        <dbReference type="ARBA" id="ARBA00023098"/>
    </source>
</evidence>
<feature type="binding site" evidence="8">
    <location>
        <position position="10"/>
    </location>
    <ligand>
        <name>Mg(2+)</name>
        <dbReference type="ChEBI" id="CHEBI:18420"/>
    </ligand>
</feature>
<dbReference type="OrthoDB" id="517356at2"/>
<keyword evidence="3 8" id="KW-0479">Metal-binding</keyword>
<dbReference type="RefSeq" id="WP_124236443.1">
    <property type="nucleotide sequence ID" value="NZ_JBHUFI010000005.1"/>
</dbReference>
<dbReference type="InterPro" id="IPR037143">
    <property type="entry name" value="4-PPantetheinyl_Trfase_dom_sf"/>
</dbReference>
<keyword evidence="8" id="KW-0963">Cytoplasm</keyword>
<dbReference type="NCBIfam" id="NF000831">
    <property type="entry name" value="PRK00070.3-1"/>
    <property type="match status" value="1"/>
</dbReference>
<protein>
    <recommendedName>
        <fullName evidence="8">Holo-[acyl-carrier-protein] synthase</fullName>
        <shortName evidence="8">Holo-ACP synthase</shortName>
        <ecNumber evidence="8">2.7.8.7</ecNumber>
    </recommendedName>
    <alternativeName>
        <fullName evidence="8">4'-phosphopantetheinyl transferase AcpS</fullName>
    </alternativeName>
</protein>
<dbReference type="GO" id="GO:0005737">
    <property type="term" value="C:cytoplasm"/>
    <property type="evidence" value="ECO:0007669"/>
    <property type="project" value="UniProtKB-SubCell"/>
</dbReference>
<keyword evidence="4 8" id="KW-0276">Fatty acid metabolism</keyword>
<dbReference type="EMBL" id="RQJX01000007">
    <property type="protein sequence ID" value="RQN08342.1"/>
    <property type="molecule type" value="Genomic_DNA"/>
</dbReference>
<keyword evidence="6 8" id="KW-0443">Lipid metabolism</keyword>
<keyword evidence="5 8" id="KW-0460">Magnesium</keyword>
<evidence type="ECO:0000256" key="8">
    <source>
        <dbReference type="HAMAP-Rule" id="MF_00101"/>
    </source>
</evidence>
<comment type="caution">
    <text evidence="10">The sequence shown here is derived from an EMBL/GenBank/DDBJ whole genome shotgun (WGS) entry which is preliminary data.</text>
</comment>
<gene>
    <name evidence="8" type="primary">acpS</name>
    <name evidence="10" type="ORF">EHW97_06955</name>
</gene>
<sequence>MGVVVGTGVDLVHVPGFAEQLQRPGAWIDRVFTPGERRDARRSGRHAAEVASFAARWAAKEAFVKAWSESLWGSAPVLSEEIHHLIEVVTDAWGRPRLVLHGEVAAALPDGVDVFVSLTHDGDYALAQVTLTRR</sequence>
<dbReference type="InterPro" id="IPR004568">
    <property type="entry name" value="Ppantetheine-prot_Trfase_dom"/>
</dbReference>
<evidence type="ECO:0000256" key="4">
    <source>
        <dbReference type="ARBA" id="ARBA00022832"/>
    </source>
</evidence>
<evidence type="ECO:0000256" key="3">
    <source>
        <dbReference type="ARBA" id="ARBA00022723"/>
    </source>
</evidence>
<evidence type="ECO:0000313" key="10">
    <source>
        <dbReference type="EMBL" id="RQN08342.1"/>
    </source>
</evidence>
<dbReference type="NCBIfam" id="TIGR00556">
    <property type="entry name" value="pantethn_trn"/>
    <property type="match status" value="1"/>
</dbReference>
<proteinExistence type="inferred from homology"/>
<evidence type="ECO:0000313" key="11">
    <source>
        <dbReference type="Proteomes" id="UP000275225"/>
    </source>
</evidence>
<comment type="catalytic activity">
    <reaction evidence="8">
        <text>apo-[ACP] + CoA = holo-[ACP] + adenosine 3',5'-bisphosphate + H(+)</text>
        <dbReference type="Rhea" id="RHEA:12068"/>
        <dbReference type="Rhea" id="RHEA-COMP:9685"/>
        <dbReference type="Rhea" id="RHEA-COMP:9690"/>
        <dbReference type="ChEBI" id="CHEBI:15378"/>
        <dbReference type="ChEBI" id="CHEBI:29999"/>
        <dbReference type="ChEBI" id="CHEBI:57287"/>
        <dbReference type="ChEBI" id="CHEBI:58343"/>
        <dbReference type="ChEBI" id="CHEBI:64479"/>
        <dbReference type="EC" id="2.7.8.7"/>
    </reaction>
</comment>
<keyword evidence="11" id="KW-1185">Reference proteome</keyword>
<dbReference type="EC" id="2.7.8.7" evidence="8"/>
<keyword evidence="1 8" id="KW-0444">Lipid biosynthesis</keyword>
<evidence type="ECO:0000256" key="5">
    <source>
        <dbReference type="ARBA" id="ARBA00022842"/>
    </source>
</evidence>
<dbReference type="SUPFAM" id="SSF56214">
    <property type="entry name" value="4'-phosphopantetheinyl transferase"/>
    <property type="match status" value="1"/>
</dbReference>
<dbReference type="GO" id="GO:0000287">
    <property type="term" value="F:magnesium ion binding"/>
    <property type="evidence" value="ECO:0007669"/>
    <property type="project" value="UniProtKB-UniRule"/>
</dbReference>
<dbReference type="HAMAP" id="MF_00101">
    <property type="entry name" value="AcpS"/>
    <property type="match status" value="1"/>
</dbReference>
<feature type="binding site" evidence="8">
    <location>
        <position position="61"/>
    </location>
    <ligand>
        <name>Mg(2+)</name>
        <dbReference type="ChEBI" id="CHEBI:18420"/>
    </ligand>
</feature>
<evidence type="ECO:0000259" key="9">
    <source>
        <dbReference type="Pfam" id="PF01648"/>
    </source>
</evidence>
<name>A0A3N6WTI6_9ACTN</name>
<evidence type="ECO:0000256" key="7">
    <source>
        <dbReference type="ARBA" id="ARBA00023160"/>
    </source>
</evidence>
<feature type="domain" description="4'-phosphopantetheinyl transferase" evidence="9">
    <location>
        <begin position="7"/>
        <end position="107"/>
    </location>
</feature>
<evidence type="ECO:0000256" key="2">
    <source>
        <dbReference type="ARBA" id="ARBA00022679"/>
    </source>
</evidence>
<comment type="similarity">
    <text evidence="8">Belongs to the P-Pant transferase superfamily. AcpS family.</text>
</comment>